<keyword evidence="1" id="KW-0863">Zinc-finger</keyword>
<proteinExistence type="inferred from homology"/>
<dbReference type="InterPro" id="IPR044046">
    <property type="entry name" value="E3_ligase_UBR-like_C"/>
</dbReference>
<sequence>MQQTNLLRNQHHYKGYNIVNLRNNEILCPVCTRLVNALCPQPIRQSRNYTPGACLLSVAIEGQHVMKGDNDTWLTVMEWMVAHVNKNATVTELDSNDQYSIKNTLDSFYNKIASLTFNLPINKLDQDDELHCDPILLASSVAYNISTLEVEQRADEDDFDSSNDMKLSAVTSSVIRNLIECCMAYMTRSRDAITTCQEHLSGILESMSGMTKNVFNTPWQQEVDEMHQDEFDDLEDLIYHAMVPWLSCDMFAMLVKILIMMPQMFRSDLYSKLMRVAYETSILQCLLIMKHGYACDVNGEGGDLLFGDAIDSVNGMMKNVSDALEIPTDRPFEKLDACDWMGHVKQMLLPFLRRCCLFTGICYDASTFPHHEDSFDFESQFDDLICYLKLPTLPQVSESWKNDSNVVVNKLLNQLDHCVNQTSRCKWPESCKKIQKQFVIQSIMPRISREILPFRFVALDRQFQQLFLKFHKASCAHCGLGASKTVLCLICGQYLFLKQCDKCKKQSDVGMCTQHARSNYCGVGF</sequence>
<accession>A0AAW2ZBQ8</accession>
<keyword evidence="1" id="KW-0808">Transferase</keyword>
<name>A0AAW2ZBQ8_9EUKA</name>
<dbReference type="Proteomes" id="UP001431209">
    <property type="component" value="Unassembled WGS sequence"/>
</dbReference>
<comment type="pathway">
    <text evidence="1">Protein modification; protein ubiquitination.</text>
</comment>
<keyword evidence="1" id="KW-0862">Zinc</keyword>
<evidence type="ECO:0000313" key="3">
    <source>
        <dbReference type="EMBL" id="KAL0486905.1"/>
    </source>
</evidence>
<evidence type="ECO:0000259" key="2">
    <source>
        <dbReference type="Pfam" id="PF18995"/>
    </source>
</evidence>
<gene>
    <name evidence="3" type="ORF">AKO1_001247</name>
</gene>
<reference evidence="3 4" key="1">
    <citation type="submission" date="2024-03" db="EMBL/GenBank/DDBJ databases">
        <title>The Acrasis kona genome and developmental transcriptomes reveal deep origins of eukaryotic multicellular pathways.</title>
        <authorList>
            <person name="Sheikh S."/>
            <person name="Fu C.-J."/>
            <person name="Brown M.W."/>
            <person name="Baldauf S.L."/>
        </authorList>
    </citation>
    <scope>NUCLEOTIDE SEQUENCE [LARGE SCALE GENOMIC DNA]</scope>
    <source>
        <strain evidence="3 4">ATCC MYA-3509</strain>
    </source>
</reference>
<dbReference type="PANTHER" id="PTHR21497">
    <property type="entry name" value="UBIQUITIN LIGASE E3 ALPHA-RELATED"/>
    <property type="match status" value="1"/>
</dbReference>
<protein>
    <recommendedName>
        <fullName evidence="1">E3 ubiquitin-protein ligase</fullName>
        <ecNumber evidence="1">2.3.2.27</ecNumber>
    </recommendedName>
</protein>
<dbReference type="PANTHER" id="PTHR21497:SF24">
    <property type="entry name" value="E3 UBIQUITIN-PROTEIN LIGASE UBR1"/>
    <property type="match status" value="1"/>
</dbReference>
<keyword evidence="3" id="KW-0812">Transmembrane</keyword>
<dbReference type="AlphaFoldDB" id="A0AAW2ZBQ8"/>
<dbReference type="GO" id="GO:0071596">
    <property type="term" value="P:ubiquitin-dependent protein catabolic process via the N-end rule pathway"/>
    <property type="evidence" value="ECO:0007669"/>
    <property type="project" value="UniProtKB-UniRule"/>
</dbReference>
<dbReference type="GO" id="GO:0061630">
    <property type="term" value="F:ubiquitin protein ligase activity"/>
    <property type="evidence" value="ECO:0007669"/>
    <property type="project" value="UniProtKB-UniRule"/>
</dbReference>
<comment type="catalytic activity">
    <reaction evidence="1">
        <text>S-ubiquitinyl-[E2 ubiquitin-conjugating enzyme]-L-cysteine + [acceptor protein]-L-lysine = [E2 ubiquitin-conjugating enzyme]-L-cysteine + N(6)-ubiquitinyl-[acceptor protein]-L-lysine.</text>
        <dbReference type="EC" id="2.3.2.27"/>
    </reaction>
</comment>
<keyword evidence="1" id="KW-0833">Ubl conjugation pathway</keyword>
<keyword evidence="3" id="KW-0472">Membrane</keyword>
<evidence type="ECO:0000313" key="4">
    <source>
        <dbReference type="Proteomes" id="UP001431209"/>
    </source>
</evidence>
<dbReference type="EMBL" id="JAOPGA020001282">
    <property type="protein sequence ID" value="KAL0486905.1"/>
    <property type="molecule type" value="Genomic_DNA"/>
</dbReference>
<evidence type="ECO:0000256" key="1">
    <source>
        <dbReference type="RuleBase" id="RU366018"/>
    </source>
</evidence>
<dbReference type="GO" id="GO:0005737">
    <property type="term" value="C:cytoplasm"/>
    <property type="evidence" value="ECO:0007669"/>
    <property type="project" value="TreeGrafter"/>
</dbReference>
<dbReference type="GO" id="GO:0000151">
    <property type="term" value="C:ubiquitin ligase complex"/>
    <property type="evidence" value="ECO:0007669"/>
    <property type="project" value="TreeGrafter"/>
</dbReference>
<feature type="domain" description="E3 ubiquitin-protein ligase UBR-like C-terminal" evidence="2">
    <location>
        <begin position="128"/>
        <end position="522"/>
    </location>
</feature>
<comment type="caution">
    <text evidence="3">The sequence shown here is derived from an EMBL/GenBank/DDBJ whole genome shotgun (WGS) entry which is preliminary data.</text>
</comment>
<dbReference type="GO" id="GO:0016567">
    <property type="term" value="P:protein ubiquitination"/>
    <property type="evidence" value="ECO:0007669"/>
    <property type="project" value="UniProtKB-UniRule"/>
</dbReference>
<keyword evidence="1" id="KW-0479">Metal-binding</keyword>
<dbReference type="Pfam" id="PF18995">
    <property type="entry name" value="PRT6_C"/>
    <property type="match status" value="1"/>
</dbReference>
<comment type="similarity">
    <text evidence="1">Belongs to the E3 ubiquitin-protein ligase UBR1-like family.</text>
</comment>
<dbReference type="GO" id="GO:0008270">
    <property type="term" value="F:zinc ion binding"/>
    <property type="evidence" value="ECO:0007669"/>
    <property type="project" value="UniProtKB-UniRule"/>
</dbReference>
<dbReference type="InterPro" id="IPR039164">
    <property type="entry name" value="UBR1-like"/>
</dbReference>
<comment type="function">
    <text evidence="1">Ubiquitin ligase protein which is a component of the N-end rule pathway. Recognizes and binds to proteins bearing specific N-terminal residues that are destabilizing according to the N-end rule, leading to their ubiquitination and subsequent degradation.</text>
</comment>
<keyword evidence="4" id="KW-1185">Reference proteome</keyword>
<dbReference type="EC" id="2.3.2.27" evidence="1"/>
<organism evidence="3 4">
    <name type="scientific">Acrasis kona</name>
    <dbReference type="NCBI Taxonomy" id="1008807"/>
    <lineage>
        <taxon>Eukaryota</taxon>
        <taxon>Discoba</taxon>
        <taxon>Heterolobosea</taxon>
        <taxon>Tetramitia</taxon>
        <taxon>Eutetramitia</taxon>
        <taxon>Acrasidae</taxon>
        <taxon>Acrasis</taxon>
    </lineage>
</organism>